<keyword evidence="3" id="KW-0472">Membrane</keyword>
<name>A0A437CMA5_ORYJA</name>
<evidence type="ECO:0000313" key="6">
    <source>
        <dbReference type="EMBL" id="RVE63523.1"/>
    </source>
</evidence>
<evidence type="ECO:0000256" key="4">
    <source>
        <dbReference type="SAM" id="Coils"/>
    </source>
</evidence>
<reference evidence="6 7" key="2">
    <citation type="submission" date="2019-01" db="EMBL/GenBank/DDBJ databases">
        <title>A chromosome length genome reference of the Java medaka (oryzias javanicus).</title>
        <authorList>
            <person name="Herpin A."/>
            <person name="Takehana Y."/>
            <person name="Naruse K."/>
            <person name="Ansai S."/>
            <person name="Kawaguchi M."/>
        </authorList>
    </citation>
    <scope>NUCLEOTIDE SEQUENCE [LARGE SCALE GENOMIC DNA]</scope>
    <source>
        <strain evidence="6">RS831</strain>
        <tissue evidence="6">Whole body</tissue>
    </source>
</reference>
<sequence>METTTKKLINTTTEITQVDLILSTEITTAQILTVPKVIAALILISITRVTVVNIHQTTITLTLSTIMETIIITTRIARMSRVITPMKTPSVIISVKTTTGMVIISMETSTGCPIPIIITETTKKKLMETPMKTNTVLVIITTTTTGKTMAVPITMETTGRNLAYTPLKTTMPPTTTTITKATSVTRETTTAKPILEITTNPAPSSTSEATLNPRLTLTASRKVTLATTPSSQDEEQTSFSGPTTLTEKKHGMERIMILHDQNEGLHQSLMKTAVRMECLGEEFLSGQKLLETELQRTRMELGLLMDRFKRLHDTCSSTQQSNTLLEQKLHSVARNMETERERLNSRISDLTQQLTEAKLTNNMEALTVTSVMHQTHLASHPDDAASQAVPSITPPPAQFMDCQNFGRDKASGQEQALGSVPEEEESDWSEMGEDAPRIILTGSNRGQPWRHQEVDMDKDSESGGEDIIRCPSSRPMQIPQLQFTLHNEFLPPRHISPSPSGFKTLPDCILEEECYRITSPNLKSAILIRSASLEEIPLARHDRQKELRGTPAMIYHSEDEAVEDMDNEIIHHWRMSSARDTSVSRMTESRGPDTSLTETNFASLQSAERMLNHLICNVPFSGERGQSGAEGHGWGGGIPDQVMKGERTQL</sequence>
<dbReference type="PANTHER" id="PTHR28664">
    <property type="entry name" value="TIGHT JUNCTION-ASSOCIATED PROTEIN 1"/>
    <property type="match status" value="1"/>
</dbReference>
<accession>A0A437CMA5</accession>
<dbReference type="OrthoDB" id="9908814at2759"/>
<comment type="subcellular location">
    <subcellularLocation>
        <location evidence="1">Membrane</location>
        <topology evidence="1">Peripheral membrane protein</topology>
    </subcellularLocation>
</comment>
<evidence type="ECO:0000256" key="2">
    <source>
        <dbReference type="ARBA" id="ARBA00022553"/>
    </source>
</evidence>
<dbReference type="GO" id="GO:0005802">
    <property type="term" value="C:trans-Golgi network"/>
    <property type="evidence" value="ECO:0007669"/>
    <property type="project" value="TreeGrafter"/>
</dbReference>
<reference evidence="6 7" key="1">
    <citation type="submission" date="2018-11" db="EMBL/GenBank/DDBJ databases">
        <authorList>
            <person name="Lopez-Roques C."/>
            <person name="Donnadieu C."/>
            <person name="Bouchez O."/>
            <person name="Klopp C."/>
            <person name="Cabau C."/>
            <person name="Zahm M."/>
        </authorList>
    </citation>
    <scope>NUCLEOTIDE SEQUENCE [LARGE SCALE GENOMIC DNA]</scope>
    <source>
        <strain evidence="6">RS831</strain>
        <tissue evidence="6">Whole body</tissue>
    </source>
</reference>
<gene>
    <name evidence="6" type="ORF">OJAV_G00137160</name>
</gene>
<keyword evidence="7" id="KW-1185">Reference proteome</keyword>
<feature type="compositionally biased region" description="Gly residues" evidence="5">
    <location>
        <begin position="628"/>
        <end position="638"/>
    </location>
</feature>
<feature type="compositionally biased region" description="Basic and acidic residues" evidence="5">
    <location>
        <begin position="450"/>
        <end position="461"/>
    </location>
</feature>
<keyword evidence="4" id="KW-0175">Coiled coil</keyword>
<feature type="region of interest" description="Disordered" evidence="5">
    <location>
        <begin position="409"/>
        <end position="472"/>
    </location>
</feature>
<dbReference type="AlphaFoldDB" id="A0A437CMA5"/>
<dbReference type="GO" id="GO:0007030">
    <property type="term" value="P:Golgi organization"/>
    <property type="evidence" value="ECO:0007669"/>
    <property type="project" value="TreeGrafter"/>
</dbReference>
<dbReference type="InterPro" id="IPR043441">
    <property type="entry name" value="Tjap1/BEGAIN"/>
</dbReference>
<evidence type="ECO:0000256" key="3">
    <source>
        <dbReference type="ARBA" id="ARBA00023136"/>
    </source>
</evidence>
<organism evidence="6 7">
    <name type="scientific">Oryzias javanicus</name>
    <name type="common">Javanese ricefish</name>
    <name type="synonym">Aplocheilus javanicus</name>
    <dbReference type="NCBI Taxonomy" id="123683"/>
    <lineage>
        <taxon>Eukaryota</taxon>
        <taxon>Metazoa</taxon>
        <taxon>Chordata</taxon>
        <taxon>Craniata</taxon>
        <taxon>Vertebrata</taxon>
        <taxon>Euteleostomi</taxon>
        <taxon>Actinopterygii</taxon>
        <taxon>Neopterygii</taxon>
        <taxon>Teleostei</taxon>
        <taxon>Neoteleostei</taxon>
        <taxon>Acanthomorphata</taxon>
        <taxon>Ovalentaria</taxon>
        <taxon>Atherinomorphae</taxon>
        <taxon>Beloniformes</taxon>
        <taxon>Adrianichthyidae</taxon>
        <taxon>Oryziinae</taxon>
        <taxon>Oryzias</taxon>
    </lineage>
</organism>
<protein>
    <submittedName>
        <fullName evidence="6">Uncharacterized protein</fullName>
    </submittedName>
</protein>
<feature type="region of interest" description="Disordered" evidence="5">
    <location>
        <begin position="626"/>
        <end position="650"/>
    </location>
</feature>
<dbReference type="Proteomes" id="UP000283210">
    <property type="component" value="Chromosome 14"/>
</dbReference>
<feature type="region of interest" description="Disordered" evidence="5">
    <location>
        <begin position="225"/>
        <end position="245"/>
    </location>
</feature>
<evidence type="ECO:0000256" key="1">
    <source>
        <dbReference type="ARBA" id="ARBA00004170"/>
    </source>
</evidence>
<dbReference type="EMBL" id="CM012450">
    <property type="protein sequence ID" value="RVE63523.1"/>
    <property type="molecule type" value="Genomic_DNA"/>
</dbReference>
<evidence type="ECO:0000313" key="7">
    <source>
        <dbReference type="Proteomes" id="UP000283210"/>
    </source>
</evidence>
<dbReference type="PANTHER" id="PTHR28664:SF3">
    <property type="entry name" value="TIGHT JUNCTION-ASSOCIATED PROTEIN 1"/>
    <property type="match status" value="1"/>
</dbReference>
<keyword evidence="2" id="KW-0597">Phosphoprotein</keyword>
<proteinExistence type="predicted"/>
<dbReference type="GO" id="GO:0016020">
    <property type="term" value="C:membrane"/>
    <property type="evidence" value="ECO:0007669"/>
    <property type="project" value="UniProtKB-SubCell"/>
</dbReference>
<feature type="coiled-coil region" evidence="4">
    <location>
        <begin position="333"/>
        <end position="360"/>
    </location>
</feature>
<feature type="compositionally biased region" description="Acidic residues" evidence="5">
    <location>
        <begin position="421"/>
        <end position="433"/>
    </location>
</feature>
<evidence type="ECO:0000256" key="5">
    <source>
        <dbReference type="SAM" id="MobiDB-lite"/>
    </source>
</evidence>